<name>A0A0B6YS74_9EUPU</name>
<accession>A0A0B6YS74</accession>
<sequence>MGLCFGTCRGRRLSLLKLEGVLSKKTMIYISKHLSINWFDMADPGDTELMQKYLLL</sequence>
<dbReference type="EMBL" id="HACG01011500">
    <property type="protein sequence ID" value="CEK58365.1"/>
    <property type="molecule type" value="Transcribed_RNA"/>
</dbReference>
<reference evidence="1" key="1">
    <citation type="submission" date="2014-12" db="EMBL/GenBank/DDBJ databases">
        <title>Insight into the proteome of Arion vulgaris.</title>
        <authorList>
            <person name="Aradska J."/>
            <person name="Bulat T."/>
            <person name="Smidak R."/>
            <person name="Sarate P."/>
            <person name="Gangsoo J."/>
            <person name="Sialana F."/>
            <person name="Bilban M."/>
            <person name="Lubec G."/>
        </authorList>
    </citation>
    <scope>NUCLEOTIDE SEQUENCE</scope>
    <source>
        <tissue evidence="1">Skin</tissue>
    </source>
</reference>
<evidence type="ECO:0000313" key="1">
    <source>
        <dbReference type="EMBL" id="CEK58365.1"/>
    </source>
</evidence>
<proteinExistence type="predicted"/>
<gene>
    <name evidence="1" type="primary">ORF32864</name>
</gene>
<protein>
    <submittedName>
        <fullName evidence="1">Uncharacterized protein</fullName>
    </submittedName>
</protein>
<feature type="non-terminal residue" evidence="1">
    <location>
        <position position="56"/>
    </location>
</feature>
<organism evidence="1">
    <name type="scientific">Arion vulgaris</name>
    <dbReference type="NCBI Taxonomy" id="1028688"/>
    <lineage>
        <taxon>Eukaryota</taxon>
        <taxon>Metazoa</taxon>
        <taxon>Spiralia</taxon>
        <taxon>Lophotrochozoa</taxon>
        <taxon>Mollusca</taxon>
        <taxon>Gastropoda</taxon>
        <taxon>Heterobranchia</taxon>
        <taxon>Euthyneura</taxon>
        <taxon>Panpulmonata</taxon>
        <taxon>Eupulmonata</taxon>
        <taxon>Stylommatophora</taxon>
        <taxon>Helicina</taxon>
        <taxon>Arionoidea</taxon>
        <taxon>Arionidae</taxon>
        <taxon>Arion</taxon>
    </lineage>
</organism>
<dbReference type="AlphaFoldDB" id="A0A0B6YS74"/>